<reference evidence="1 2" key="1">
    <citation type="submission" date="2019-08" db="EMBL/GenBank/DDBJ databases">
        <title>The genome of the soybean aphid Biotype 1, its phylome, world population structure and adaptation to the North American continent.</title>
        <authorList>
            <person name="Giordano R."/>
            <person name="Donthu R.K."/>
            <person name="Hernandez A.G."/>
            <person name="Wright C.L."/>
            <person name="Zimin A.V."/>
        </authorList>
    </citation>
    <scope>NUCLEOTIDE SEQUENCE [LARGE SCALE GENOMIC DNA]</scope>
    <source>
        <tissue evidence="1">Whole aphids</tissue>
    </source>
</reference>
<name>A0A6G0T5T9_APHGL</name>
<keyword evidence="2" id="KW-1185">Reference proteome</keyword>
<sequence>MIIHLSYKSPANDSMKITFTTYWCQTKTIIHLYFISKVIHSLYPMISPRYVVLLQMPFRSTTQHNITIGVHGQIPPNKCSMSNTIFFGFTTNSIFTVLLKESVGNSLSCKSNTLSIPWQFFMSSAAIIANRPVPVPMSRTWTFLLALCNLYYIYSITVIEHITKSCSSNVLMVIKFHHRIHFPIFIHTARSPDGCKNFENLQRAKLKHDVGYINN</sequence>
<evidence type="ECO:0000313" key="2">
    <source>
        <dbReference type="Proteomes" id="UP000475862"/>
    </source>
</evidence>
<organism evidence="1 2">
    <name type="scientific">Aphis glycines</name>
    <name type="common">Soybean aphid</name>
    <dbReference type="NCBI Taxonomy" id="307491"/>
    <lineage>
        <taxon>Eukaryota</taxon>
        <taxon>Metazoa</taxon>
        <taxon>Ecdysozoa</taxon>
        <taxon>Arthropoda</taxon>
        <taxon>Hexapoda</taxon>
        <taxon>Insecta</taxon>
        <taxon>Pterygota</taxon>
        <taxon>Neoptera</taxon>
        <taxon>Paraneoptera</taxon>
        <taxon>Hemiptera</taxon>
        <taxon>Sternorrhyncha</taxon>
        <taxon>Aphidomorpha</taxon>
        <taxon>Aphidoidea</taxon>
        <taxon>Aphididae</taxon>
        <taxon>Aphidini</taxon>
        <taxon>Aphis</taxon>
        <taxon>Aphis</taxon>
    </lineage>
</organism>
<accession>A0A6G0T5T9</accession>
<dbReference type="Proteomes" id="UP000475862">
    <property type="component" value="Unassembled WGS sequence"/>
</dbReference>
<evidence type="ECO:0000313" key="1">
    <source>
        <dbReference type="EMBL" id="KAE9526614.1"/>
    </source>
</evidence>
<dbReference type="EMBL" id="VYZN01000054">
    <property type="protein sequence ID" value="KAE9526614.1"/>
    <property type="molecule type" value="Genomic_DNA"/>
</dbReference>
<protein>
    <submittedName>
        <fullName evidence="1">Uncharacterized protein</fullName>
    </submittedName>
</protein>
<proteinExistence type="predicted"/>
<comment type="caution">
    <text evidence="1">The sequence shown here is derived from an EMBL/GenBank/DDBJ whole genome shotgun (WGS) entry which is preliminary data.</text>
</comment>
<gene>
    <name evidence="1" type="ORF">AGLY_013262</name>
</gene>
<dbReference type="AlphaFoldDB" id="A0A6G0T5T9"/>